<reference evidence="4 5" key="1">
    <citation type="submission" date="2020-07" db="EMBL/GenBank/DDBJ databases">
        <title>Exploring microbial biodiversity for novel pathways involved in the catabolism of aromatic compounds derived from lignin.</title>
        <authorList>
            <person name="Elkins J."/>
        </authorList>
    </citation>
    <scope>NUCLEOTIDE SEQUENCE [LARGE SCALE GENOMIC DNA]</scope>
    <source>
        <strain evidence="4 5">H2C3B</strain>
    </source>
</reference>
<dbReference type="InterPro" id="IPR006342">
    <property type="entry name" value="FkbM_mtfrase"/>
</dbReference>
<dbReference type="GO" id="GO:0032259">
    <property type="term" value="P:methylation"/>
    <property type="evidence" value="ECO:0007669"/>
    <property type="project" value="UniProtKB-KW"/>
</dbReference>
<dbReference type="Gene3D" id="3.40.50.150">
    <property type="entry name" value="Vaccinia Virus protein VP39"/>
    <property type="match status" value="1"/>
</dbReference>
<dbReference type="Pfam" id="PF05050">
    <property type="entry name" value="Methyltransf_21"/>
    <property type="match status" value="1"/>
</dbReference>
<evidence type="ECO:0000256" key="1">
    <source>
        <dbReference type="SAM" id="Coils"/>
    </source>
</evidence>
<dbReference type="RefSeq" id="WP_179713739.1">
    <property type="nucleotide sequence ID" value="NZ_JACCAU010000001.1"/>
</dbReference>
<keyword evidence="4" id="KW-0808">Transferase</keyword>
<dbReference type="InterPro" id="IPR029063">
    <property type="entry name" value="SAM-dependent_MTases_sf"/>
</dbReference>
<keyword evidence="1" id="KW-0175">Coiled coil</keyword>
<dbReference type="InterPro" id="IPR025282">
    <property type="entry name" value="DUF4214"/>
</dbReference>
<organism evidence="4 5">
    <name type="scientific">Paraburkholderia bryophila</name>
    <dbReference type="NCBI Taxonomy" id="420952"/>
    <lineage>
        <taxon>Bacteria</taxon>
        <taxon>Pseudomonadati</taxon>
        <taxon>Pseudomonadota</taxon>
        <taxon>Betaproteobacteria</taxon>
        <taxon>Burkholderiales</taxon>
        <taxon>Burkholderiaceae</taxon>
        <taxon>Paraburkholderia</taxon>
    </lineage>
</organism>
<evidence type="ECO:0000259" key="2">
    <source>
        <dbReference type="Pfam" id="PF05050"/>
    </source>
</evidence>
<feature type="domain" description="DUF4214" evidence="3">
    <location>
        <begin position="711"/>
        <end position="758"/>
    </location>
</feature>
<feature type="domain" description="Methyltransferase FkbM" evidence="2">
    <location>
        <begin position="29"/>
        <end position="189"/>
    </location>
</feature>
<dbReference type="EMBL" id="JACCAU010000001">
    <property type="protein sequence ID" value="NYH17083.1"/>
    <property type="molecule type" value="Genomic_DNA"/>
</dbReference>
<protein>
    <submittedName>
        <fullName evidence="4">FkbM family methyltransferase</fullName>
    </submittedName>
</protein>
<evidence type="ECO:0000259" key="3">
    <source>
        <dbReference type="Pfam" id="PF13946"/>
    </source>
</evidence>
<gene>
    <name evidence="4" type="ORF">GGD41_004311</name>
</gene>
<evidence type="ECO:0000313" key="4">
    <source>
        <dbReference type="EMBL" id="NYH17083.1"/>
    </source>
</evidence>
<keyword evidence="4" id="KW-0489">Methyltransferase</keyword>
<proteinExistence type="predicted"/>
<evidence type="ECO:0000313" key="5">
    <source>
        <dbReference type="Proteomes" id="UP000572540"/>
    </source>
</evidence>
<name>A0A7Y9WB62_9BURK</name>
<dbReference type="AlphaFoldDB" id="A0A7Y9WB62"/>
<dbReference type="NCBIfam" id="TIGR01444">
    <property type="entry name" value="fkbM_fam"/>
    <property type="match status" value="1"/>
</dbReference>
<comment type="caution">
    <text evidence="4">The sequence shown here is derived from an EMBL/GenBank/DDBJ whole genome shotgun (WGS) entry which is preliminary data.</text>
</comment>
<dbReference type="GO" id="GO:0008168">
    <property type="term" value="F:methyltransferase activity"/>
    <property type="evidence" value="ECO:0007669"/>
    <property type="project" value="UniProtKB-KW"/>
</dbReference>
<dbReference type="Pfam" id="PF13946">
    <property type="entry name" value="DUF4214"/>
    <property type="match status" value="1"/>
</dbReference>
<sequence>MSINSYAQNFEDVMLWRALAHVERGVYIDVGAQDPMIDSVSLAFHERGWRGIHVEPTPHYAELLRRQRTGDTVIQAAVCNTAGVLRFFEIPGTGISTGNADIASQHCARGFDVHEIAVPCITLASIFEASTWPEIHWLKIDVEGLEQDVLASWGASTTRPWIVVVESTLPMTQTETHEIWEGALVSYGYNPVYFDGLNRYYVSNAHRELEKAFRSPPNVFDGFTLNGTASASFHKLIEQRSEAQVREALAQVGKERESASKEIEKLNLSIALLRQTHAEKEKDWATREQELAEQVNAARDQATQGKAELAQSQIQQERELHRQYAEREDAFNQELRAERDELRYVLRDQAKREEASSEYIRQAQDRLESGLRALAQREQEIAAQLLAAHREAAQDKAELTRSQIEQERELHRQHAAREQAFSRRLEVGSQELLRLQQDRAQREQEHDEQSEQSRQNLEKLLRDQVRREQEVAAQLLGIQQVASAENAELVRRHSEQEFALRRKHSEREQTLVEELRAAQVATQQRESEWARLEKLLSKEIVDLQGETHALRSTLKLDEQRHRAELGAQLEGQNRMVEAYAIAEVRLKAEILAEQKTGVQLRQALAHVQDSLAATQSSLTWRITAPLRKLAVLRLPKKVGAPAVKDLVPTSEPTNVVEALAATHAILPSISEPPAINARNASTESIMLSSTQAIDPSFSGPASTLNELLAYHDQQFVLCAYQTILGRSADPEGLGYYLGRLRAGISKVGLLKQLRFSSEGRAHAVDLPGLNATILRQLRGDTPLIGWFFRLLGGVETNDPTQRKLRVIENQIFALNRESDSRFKQVDAALAGLHRLVAQSRQAIAVAPEATRSTGPATAETASVLAQEPEHLDQLTPRARAIYAQLKTAATFHAERCE</sequence>
<feature type="coiled-coil region" evidence="1">
    <location>
        <begin position="307"/>
        <end position="463"/>
    </location>
</feature>
<dbReference type="SUPFAM" id="SSF53335">
    <property type="entry name" value="S-adenosyl-L-methionine-dependent methyltransferases"/>
    <property type="match status" value="1"/>
</dbReference>
<feature type="coiled-coil region" evidence="1">
    <location>
        <begin position="249"/>
        <end position="283"/>
    </location>
</feature>
<dbReference type="Proteomes" id="UP000572540">
    <property type="component" value="Unassembled WGS sequence"/>
</dbReference>
<accession>A0A7Y9WB62</accession>